<accession>A0ACC1IZX6</accession>
<comment type="caution">
    <text evidence="1">The sequence shown here is derived from an EMBL/GenBank/DDBJ whole genome shotgun (WGS) entry which is preliminary data.</text>
</comment>
<proteinExistence type="predicted"/>
<gene>
    <name evidence="1" type="ORF">FBU59_006486</name>
</gene>
<dbReference type="Proteomes" id="UP001150603">
    <property type="component" value="Unassembled WGS sequence"/>
</dbReference>
<evidence type="ECO:0000313" key="1">
    <source>
        <dbReference type="EMBL" id="KAJ1932090.1"/>
    </source>
</evidence>
<organism evidence="1 2">
    <name type="scientific">Linderina macrospora</name>
    <dbReference type="NCBI Taxonomy" id="4868"/>
    <lineage>
        <taxon>Eukaryota</taxon>
        <taxon>Fungi</taxon>
        <taxon>Fungi incertae sedis</taxon>
        <taxon>Zoopagomycota</taxon>
        <taxon>Kickxellomycotina</taxon>
        <taxon>Kickxellomycetes</taxon>
        <taxon>Kickxellales</taxon>
        <taxon>Kickxellaceae</taxon>
        <taxon>Linderina</taxon>
    </lineage>
</organism>
<keyword evidence="2" id="KW-1185">Reference proteome</keyword>
<dbReference type="EMBL" id="JANBPW010005690">
    <property type="protein sequence ID" value="KAJ1932090.1"/>
    <property type="molecule type" value="Genomic_DNA"/>
</dbReference>
<evidence type="ECO:0000313" key="2">
    <source>
        <dbReference type="Proteomes" id="UP001150603"/>
    </source>
</evidence>
<reference evidence="1" key="1">
    <citation type="submission" date="2022-07" db="EMBL/GenBank/DDBJ databases">
        <title>Phylogenomic reconstructions and comparative analyses of Kickxellomycotina fungi.</title>
        <authorList>
            <person name="Reynolds N.K."/>
            <person name="Stajich J.E."/>
            <person name="Barry K."/>
            <person name="Grigoriev I.V."/>
            <person name="Crous P."/>
            <person name="Smith M.E."/>
        </authorList>
    </citation>
    <scope>NUCLEOTIDE SEQUENCE</scope>
    <source>
        <strain evidence="1">NRRL 5244</strain>
    </source>
</reference>
<sequence length="109" mass="12755">MALDDKQRLADKLQQQRAREHSETESKRRRITRDNSVKHSSERFVEQANSVETKLKLSTVGLVKLEEFQRIKEELEEERQRKAANTLVDAKTEEQPKKPKKAKKIAKLS</sequence>
<feature type="non-terminal residue" evidence="1">
    <location>
        <position position="109"/>
    </location>
</feature>
<name>A0ACC1IZX6_9FUNG</name>
<protein>
    <submittedName>
        <fullName evidence="1">Uncharacterized protein</fullName>
    </submittedName>
</protein>